<reference evidence="6" key="1">
    <citation type="submission" date="2021-02" db="EMBL/GenBank/DDBJ databases">
        <authorList>
            <person name="Nowell W R."/>
        </authorList>
    </citation>
    <scope>NUCLEOTIDE SEQUENCE</scope>
</reference>
<evidence type="ECO:0000313" key="7">
    <source>
        <dbReference type="EMBL" id="CAF4777598.1"/>
    </source>
</evidence>
<name>A0A817WIG8_9BILA</name>
<keyword evidence="3" id="KW-0268">Exocytosis</keyword>
<accession>A0A817WIG8</accession>
<feature type="compositionally biased region" description="Basic and acidic residues" evidence="5">
    <location>
        <begin position="64"/>
        <end position="85"/>
    </location>
</feature>
<gene>
    <name evidence="6" type="ORF">KIK155_LOCUS4042</name>
    <name evidence="7" type="ORF">TOA249_LOCUS21960</name>
</gene>
<feature type="region of interest" description="Disordered" evidence="5">
    <location>
        <begin position="52"/>
        <end position="121"/>
    </location>
</feature>
<feature type="compositionally biased region" description="Polar residues" evidence="5">
    <location>
        <begin position="88"/>
        <end position="99"/>
    </location>
</feature>
<dbReference type="EMBL" id="CAJNYV010000308">
    <property type="protein sequence ID" value="CAF3356005.1"/>
    <property type="molecule type" value="Genomic_DNA"/>
</dbReference>
<evidence type="ECO:0000256" key="5">
    <source>
        <dbReference type="SAM" id="MobiDB-lite"/>
    </source>
</evidence>
<feature type="compositionally biased region" description="Polar residues" evidence="5">
    <location>
        <begin position="107"/>
        <end position="117"/>
    </location>
</feature>
<dbReference type="Proteomes" id="UP000663838">
    <property type="component" value="Unassembled WGS sequence"/>
</dbReference>
<sequence length="183" mass="20830">MYSYGMKTTIENDFDKFIKELTSDESVDEENKDIGISVEDVLAHQKKQKALEKERKLRQAKVQKQREEARQKIRDKYNIKKRDDLSTPAHSDATTSLDENNARAAHQVSNVENQDATHQPIDEYSRIEQISGEVAAANSRIVADTQGDQAILVTDANTRSAAIEEKHKLKIKKFVEEFDVVKA</sequence>
<comment type="caution">
    <text evidence="6">The sequence shown here is derived from an EMBL/GenBank/DDBJ whole genome shotgun (WGS) entry which is preliminary data.</text>
</comment>
<dbReference type="GO" id="GO:0019905">
    <property type="term" value="F:syntaxin binding"/>
    <property type="evidence" value="ECO:0007669"/>
    <property type="project" value="InterPro"/>
</dbReference>
<dbReference type="Proteomes" id="UP000663865">
    <property type="component" value="Unassembled WGS sequence"/>
</dbReference>
<evidence type="ECO:0000256" key="3">
    <source>
        <dbReference type="ARBA" id="ARBA00022483"/>
    </source>
</evidence>
<dbReference type="EMBL" id="CAJOBS010001952">
    <property type="protein sequence ID" value="CAF4777598.1"/>
    <property type="molecule type" value="Genomic_DNA"/>
</dbReference>
<evidence type="ECO:0000313" key="6">
    <source>
        <dbReference type="EMBL" id="CAF3356005.1"/>
    </source>
</evidence>
<dbReference type="InterPro" id="IPR008849">
    <property type="entry name" value="Synaphin"/>
</dbReference>
<dbReference type="GO" id="GO:0006887">
    <property type="term" value="P:exocytosis"/>
    <property type="evidence" value="ECO:0007669"/>
    <property type="project" value="UniProtKB-KW"/>
</dbReference>
<comment type="similarity">
    <text evidence="1">Belongs to the complexin/synaphin family.</text>
</comment>
<dbReference type="AlphaFoldDB" id="A0A817WIG8"/>
<protein>
    <submittedName>
        <fullName evidence="6">Uncharacterized protein</fullName>
    </submittedName>
</protein>
<keyword evidence="4" id="KW-0532">Neurotransmitter transport</keyword>
<evidence type="ECO:0000256" key="4">
    <source>
        <dbReference type="ARBA" id="ARBA00022775"/>
    </source>
</evidence>
<evidence type="ECO:0000256" key="2">
    <source>
        <dbReference type="ARBA" id="ARBA00022448"/>
    </source>
</evidence>
<evidence type="ECO:0000256" key="1">
    <source>
        <dbReference type="ARBA" id="ARBA00005396"/>
    </source>
</evidence>
<proteinExistence type="inferred from homology"/>
<organism evidence="6 8">
    <name type="scientific">Rotaria socialis</name>
    <dbReference type="NCBI Taxonomy" id="392032"/>
    <lineage>
        <taxon>Eukaryota</taxon>
        <taxon>Metazoa</taxon>
        <taxon>Spiralia</taxon>
        <taxon>Gnathifera</taxon>
        <taxon>Rotifera</taxon>
        <taxon>Eurotatoria</taxon>
        <taxon>Bdelloidea</taxon>
        <taxon>Philodinida</taxon>
        <taxon>Philodinidae</taxon>
        <taxon>Rotaria</taxon>
    </lineage>
</organism>
<keyword evidence="2" id="KW-0813">Transport</keyword>
<dbReference type="Pfam" id="PF05835">
    <property type="entry name" value="Synaphin"/>
    <property type="match status" value="1"/>
</dbReference>
<dbReference type="GO" id="GO:0006836">
    <property type="term" value="P:neurotransmitter transport"/>
    <property type="evidence" value="ECO:0007669"/>
    <property type="project" value="UniProtKB-KW"/>
</dbReference>
<evidence type="ECO:0000313" key="8">
    <source>
        <dbReference type="Proteomes" id="UP000663865"/>
    </source>
</evidence>
<dbReference type="Gene3D" id="1.20.5.580">
    <property type="entry name" value="Single Helix bin"/>
    <property type="match status" value="1"/>
</dbReference>